<dbReference type="Pfam" id="PF01326">
    <property type="entry name" value="PPDK_N"/>
    <property type="match status" value="1"/>
</dbReference>
<dbReference type="InterPro" id="IPR013815">
    <property type="entry name" value="ATP_grasp_subdomain_1"/>
</dbReference>
<dbReference type="AlphaFoldDB" id="A0A2W4WGG5"/>
<evidence type="ECO:0000256" key="4">
    <source>
        <dbReference type="ARBA" id="ARBA00022692"/>
    </source>
</evidence>
<dbReference type="Gene3D" id="3.30.1490.20">
    <property type="entry name" value="ATP-grasp fold, A domain"/>
    <property type="match status" value="1"/>
</dbReference>
<evidence type="ECO:0000256" key="9">
    <source>
        <dbReference type="ARBA" id="ARBA00023264"/>
    </source>
</evidence>
<accession>A0A2W4WGG5</accession>
<gene>
    <name evidence="13" type="ORF">DCF17_09110</name>
</gene>
<feature type="domain" description="Pyruvate phosphate dikinase AMP/ATP-binding" evidence="12">
    <location>
        <begin position="262"/>
        <end position="462"/>
    </location>
</feature>
<evidence type="ECO:0000259" key="11">
    <source>
        <dbReference type="Pfam" id="PF00391"/>
    </source>
</evidence>
<dbReference type="Pfam" id="PF00391">
    <property type="entry name" value="PEP-utilizers"/>
    <property type="match status" value="1"/>
</dbReference>
<keyword evidence="5 10" id="KW-1133">Transmembrane helix</keyword>
<evidence type="ECO:0000256" key="2">
    <source>
        <dbReference type="ARBA" id="ARBA00022516"/>
    </source>
</evidence>
<dbReference type="SMART" id="SM01207">
    <property type="entry name" value="G3P_acyltransf"/>
    <property type="match status" value="1"/>
</dbReference>
<evidence type="ECO:0000259" key="12">
    <source>
        <dbReference type="Pfam" id="PF01326"/>
    </source>
</evidence>
<dbReference type="GO" id="GO:0005524">
    <property type="term" value="F:ATP binding"/>
    <property type="evidence" value="ECO:0007669"/>
    <property type="project" value="InterPro"/>
</dbReference>
<feature type="transmembrane region" description="Helical" evidence="10">
    <location>
        <begin position="162"/>
        <end position="179"/>
    </location>
</feature>
<dbReference type="InterPro" id="IPR002192">
    <property type="entry name" value="PPDK_AMP/ATP-bd"/>
</dbReference>
<feature type="transmembrane region" description="Helical" evidence="10">
    <location>
        <begin position="115"/>
        <end position="137"/>
    </location>
</feature>
<dbReference type="Gene3D" id="3.50.30.10">
    <property type="entry name" value="Phosphohistidine domain"/>
    <property type="match status" value="1"/>
</dbReference>
<keyword evidence="6" id="KW-0443">Lipid metabolism</keyword>
<dbReference type="EMBL" id="QBMN01000050">
    <property type="protein sequence ID" value="PZO42277.1"/>
    <property type="molecule type" value="Genomic_DNA"/>
</dbReference>
<evidence type="ECO:0000313" key="13">
    <source>
        <dbReference type="EMBL" id="PZO42277.1"/>
    </source>
</evidence>
<dbReference type="InterPro" id="IPR036637">
    <property type="entry name" value="Phosphohistidine_dom_sf"/>
</dbReference>
<evidence type="ECO:0000256" key="1">
    <source>
        <dbReference type="ARBA" id="ARBA00022475"/>
    </source>
</evidence>
<dbReference type="GO" id="GO:0016301">
    <property type="term" value="F:kinase activity"/>
    <property type="evidence" value="ECO:0007669"/>
    <property type="project" value="UniProtKB-KW"/>
</dbReference>
<feature type="transmembrane region" description="Helical" evidence="10">
    <location>
        <begin position="86"/>
        <end position="103"/>
    </location>
</feature>
<dbReference type="InterPro" id="IPR008279">
    <property type="entry name" value="PEP-util_enz_mobile_dom"/>
</dbReference>
<keyword evidence="9" id="KW-1208">Phospholipid metabolism</keyword>
<keyword evidence="13" id="KW-0418">Kinase</keyword>
<dbReference type="PANTHER" id="PTHR43615:SF1">
    <property type="entry name" value="PPDK_N DOMAIN-CONTAINING PROTEIN"/>
    <property type="match status" value="1"/>
</dbReference>
<sequence length="990" mass="108099">MTLTQVWGALLIFVLAPVVGGLPLTGWSTRLLTGQRLSRVGTGNVGVSAAFYHGGKVAGIVAVLLEAAKGIGVVLLARYYFPADPVWEIIALIGLVMGRYWFAKGAGTTNVAWGIAAYDWPTAVLTFFLSGLGFTIFRERRQGRLLSLVLLPLITALRHQDGALVLAITCLSILIAWIYQKLPDDLDLPDDEGRLESRTMFRFFRGDRALVALDAPLDAAKFGNKAATLGQLSAWGYPVPRGYVLPAGDDPTSLLEIASPSEAQPLAVRSSAQDEDTGSASAAGIYQSFLNITDQAGLAAAIVRVFSSYNSQRALAYRQSQGLPERGLAVIVQQQVQGQFSGVAFSRDPIARCGDAVVIEALPGGAEQVVGGQVTPEQYRVLVQPDDVPPLAEIATAAWQLSEALTLTVEGDGQVPSRLLQQVAYLARHLESRYQGIPQDIEWSFDGETLWLLQSRPITTLQPLWTRKIAAEVIPGTIRPLTWSINRPLTCGVWGEIFTVVLGDRARGLDFEETATLHHAHAYFNATLLGDIFRRMGLPAESLEFLTRGAKFSRPPLGSTLRNLPGLMRLVRRELKLEKQFAQENQDRFAPVLQSLTATPRESLSPTELMARVETILDLLKQVTYYNILGPLSFALRRALFKVPEESLDAMQNAEISALDDLRAIAQDIRQVLSTPELERISDGPSLMTALAESTDGEALLKEMNRFLDQYGYLSPVGTDIAVATWRESPGPVRELLAQFVRQPPPPKTTTATPTGKAARVQSRLNLKGQVNTLYNQLLAELRWSILAIAAQWQTEGYLIDQADVFFLTLEEIQALVAGGETDWRRVQRRMGDRKTQYDQDRQMPVVPYLVFGNEPPSRDVALAPGATVQQKLTGIGASAGVVTGQLRVMTQMENVAATEGPFILVVPYTDAGWAPLLARAQGLIAEVGGRLSHGAIIAREYGIPAVMDVTNATQRLHSGQWVRVNGETGTVEVLERPSPQPLALEQGRE</sequence>
<keyword evidence="3" id="KW-0808">Transferase</keyword>
<keyword evidence="1" id="KW-1003">Cell membrane</keyword>
<evidence type="ECO:0000256" key="3">
    <source>
        <dbReference type="ARBA" id="ARBA00022679"/>
    </source>
</evidence>
<organism evidence="13 14">
    <name type="scientific">Shackletoniella antarctica</name>
    <dbReference type="NCBI Taxonomy" id="268115"/>
    <lineage>
        <taxon>Bacteria</taxon>
        <taxon>Bacillati</taxon>
        <taxon>Cyanobacteriota</taxon>
        <taxon>Cyanophyceae</taxon>
        <taxon>Oculatellales</taxon>
        <taxon>Oculatellaceae</taxon>
        <taxon>Shackletoniella</taxon>
    </lineage>
</organism>
<reference evidence="13 14" key="2">
    <citation type="submission" date="2018-06" db="EMBL/GenBank/DDBJ databases">
        <title>Metagenomic assembly of (sub)arctic Cyanobacteria and their associated microbiome from non-axenic cultures.</title>
        <authorList>
            <person name="Baurain D."/>
        </authorList>
    </citation>
    <scope>NUCLEOTIDE SEQUENCE [LARGE SCALE GENOMIC DNA]</scope>
    <source>
        <strain evidence="13">ULC041bin1</strain>
    </source>
</reference>
<dbReference type="PANTHER" id="PTHR43615">
    <property type="entry name" value="PHOSPHOENOLPYRUVATE SYNTHASE-RELATED"/>
    <property type="match status" value="1"/>
</dbReference>
<keyword evidence="13" id="KW-0670">Pyruvate</keyword>
<reference evidence="14" key="1">
    <citation type="submission" date="2018-04" db="EMBL/GenBank/DDBJ databases">
        <authorList>
            <person name="Cornet L."/>
        </authorList>
    </citation>
    <scope>NUCLEOTIDE SEQUENCE [LARGE SCALE GENOMIC DNA]</scope>
</reference>
<evidence type="ECO:0000313" key="14">
    <source>
        <dbReference type="Proteomes" id="UP000249081"/>
    </source>
</evidence>
<dbReference type="GO" id="GO:0008654">
    <property type="term" value="P:phospholipid biosynthetic process"/>
    <property type="evidence" value="ECO:0007669"/>
    <property type="project" value="UniProtKB-KW"/>
</dbReference>
<proteinExistence type="predicted"/>
<protein>
    <submittedName>
        <fullName evidence="13">Pyruvate phosphate dikinase PEP/pyruvate-binding protein</fullName>
    </submittedName>
</protein>
<dbReference type="InterPro" id="IPR003811">
    <property type="entry name" value="G3P_acylTferase_PlsY"/>
</dbReference>
<comment type="caution">
    <text evidence="13">The sequence shown here is derived from an EMBL/GenBank/DDBJ whole genome shotgun (WGS) entry which is preliminary data.</text>
</comment>
<keyword evidence="8" id="KW-0594">Phospholipid biosynthesis</keyword>
<dbReference type="SUPFAM" id="SSF52009">
    <property type="entry name" value="Phosphohistidine domain"/>
    <property type="match status" value="1"/>
</dbReference>
<evidence type="ECO:0000256" key="10">
    <source>
        <dbReference type="SAM" id="Phobius"/>
    </source>
</evidence>
<evidence type="ECO:0000256" key="7">
    <source>
        <dbReference type="ARBA" id="ARBA00023136"/>
    </source>
</evidence>
<keyword evidence="7 10" id="KW-0472">Membrane</keyword>
<dbReference type="SUPFAM" id="SSF56059">
    <property type="entry name" value="Glutathione synthetase ATP-binding domain-like"/>
    <property type="match status" value="1"/>
</dbReference>
<name>A0A2W4WGG5_9CYAN</name>
<dbReference type="InterPro" id="IPR051549">
    <property type="entry name" value="PEP_Utilizing_Enz"/>
</dbReference>
<dbReference type="GO" id="GO:0005886">
    <property type="term" value="C:plasma membrane"/>
    <property type="evidence" value="ECO:0007669"/>
    <property type="project" value="InterPro"/>
</dbReference>
<keyword evidence="2" id="KW-0444">Lipid biosynthesis</keyword>
<evidence type="ECO:0000256" key="5">
    <source>
        <dbReference type="ARBA" id="ARBA00022989"/>
    </source>
</evidence>
<keyword evidence="4 10" id="KW-0812">Transmembrane</keyword>
<dbReference type="Gene3D" id="3.30.470.20">
    <property type="entry name" value="ATP-grasp fold, B domain"/>
    <property type="match status" value="1"/>
</dbReference>
<dbReference type="GO" id="GO:0043772">
    <property type="term" value="F:acyl-phosphate glycerol-3-phosphate acyltransferase activity"/>
    <property type="evidence" value="ECO:0007669"/>
    <property type="project" value="InterPro"/>
</dbReference>
<evidence type="ECO:0000256" key="8">
    <source>
        <dbReference type="ARBA" id="ARBA00023209"/>
    </source>
</evidence>
<evidence type="ECO:0000256" key="6">
    <source>
        <dbReference type="ARBA" id="ARBA00023098"/>
    </source>
</evidence>
<feature type="domain" description="PEP-utilising enzyme mobile" evidence="11">
    <location>
        <begin position="902"/>
        <end position="970"/>
    </location>
</feature>
<dbReference type="Pfam" id="PF02660">
    <property type="entry name" value="G3P_acyltransf"/>
    <property type="match status" value="1"/>
</dbReference>
<dbReference type="Proteomes" id="UP000249081">
    <property type="component" value="Unassembled WGS sequence"/>
</dbReference>